<gene>
    <name evidence="2" type="ORF">SAMN02745163_01878</name>
</gene>
<feature type="transmembrane region" description="Helical" evidence="1">
    <location>
        <begin position="87"/>
        <end position="110"/>
    </location>
</feature>
<feature type="transmembrane region" description="Helical" evidence="1">
    <location>
        <begin position="122"/>
        <end position="140"/>
    </location>
</feature>
<feature type="transmembrane region" description="Helical" evidence="1">
    <location>
        <begin position="196"/>
        <end position="214"/>
    </location>
</feature>
<dbReference type="Proteomes" id="UP000184310">
    <property type="component" value="Unassembled WGS sequence"/>
</dbReference>
<name>A0A1M6J0W3_9CLOT</name>
<accession>A0A1M6J0W3</accession>
<evidence type="ECO:0000313" key="2">
    <source>
        <dbReference type="EMBL" id="SHJ40291.1"/>
    </source>
</evidence>
<dbReference type="GO" id="GO:0016020">
    <property type="term" value="C:membrane"/>
    <property type="evidence" value="ECO:0007669"/>
    <property type="project" value="InterPro"/>
</dbReference>
<keyword evidence="1" id="KW-1133">Transmembrane helix</keyword>
<feature type="transmembrane region" description="Helical" evidence="1">
    <location>
        <begin position="29"/>
        <end position="48"/>
    </location>
</feature>
<dbReference type="InterPro" id="IPR009825">
    <property type="entry name" value="ECF_substrate-spec-like"/>
</dbReference>
<dbReference type="STRING" id="1121302.SAMN02745163_01878"/>
<feature type="transmembrane region" description="Helical" evidence="1">
    <location>
        <begin position="6"/>
        <end position="22"/>
    </location>
</feature>
<keyword evidence="3" id="KW-1185">Reference proteome</keyword>
<proteinExistence type="predicted"/>
<feature type="transmembrane region" description="Helical" evidence="1">
    <location>
        <begin position="152"/>
        <end position="176"/>
    </location>
</feature>
<reference evidence="2 3" key="1">
    <citation type="submission" date="2016-11" db="EMBL/GenBank/DDBJ databases">
        <authorList>
            <person name="Jaros S."/>
            <person name="Januszkiewicz K."/>
            <person name="Wedrychowicz H."/>
        </authorList>
    </citation>
    <scope>NUCLEOTIDE SEQUENCE [LARGE SCALE GENOMIC DNA]</scope>
    <source>
        <strain evidence="2 3">DSM 21758</strain>
    </source>
</reference>
<dbReference type="AlphaFoldDB" id="A0A1M6J0W3"/>
<dbReference type="Gene3D" id="1.10.1760.20">
    <property type="match status" value="1"/>
</dbReference>
<keyword evidence="1" id="KW-0812">Transmembrane</keyword>
<keyword evidence="1" id="KW-0472">Membrane</keyword>
<feature type="transmembrane region" description="Helical" evidence="1">
    <location>
        <begin position="54"/>
        <end position="75"/>
    </location>
</feature>
<dbReference type="EMBL" id="FQZB01000008">
    <property type="protein sequence ID" value="SHJ40291.1"/>
    <property type="molecule type" value="Genomic_DNA"/>
</dbReference>
<dbReference type="Pfam" id="PF07155">
    <property type="entry name" value="ECF-ribofla_trS"/>
    <property type="match status" value="1"/>
</dbReference>
<dbReference type="RefSeq" id="WP_072986416.1">
    <property type="nucleotide sequence ID" value="NZ_FQZB01000008.1"/>
</dbReference>
<dbReference type="OrthoDB" id="5198189at2"/>
<protein>
    <submittedName>
        <fullName evidence="2">Energy-coupling factor transport system substrate-specific component</fullName>
    </submittedName>
</protein>
<sequence length="229" mass="25640">MKKLGIFIGILSVIAIMILTLIPSLKESFGLISTFGVLSILVSTYIYFEKSKIGVKEIAFLGTLSGFIAMSRVVFAPLPNVKPVTFLVAATGYVFGVYEGFIVGATSAFLSNIFFGQGPWTPWQMFSWGLVGAISGVLGNKNKERNMGILKFSILCFIFGFMFDWIMNIWHIVVFLKTTNAIEILGVFISGLPFDILHGGGSFIFSMIFYEKILKIFKRYRKKLYVKRI</sequence>
<evidence type="ECO:0000313" key="3">
    <source>
        <dbReference type="Proteomes" id="UP000184310"/>
    </source>
</evidence>
<evidence type="ECO:0000256" key="1">
    <source>
        <dbReference type="SAM" id="Phobius"/>
    </source>
</evidence>
<organism evidence="2 3">
    <name type="scientific">Clostridium cavendishii DSM 21758</name>
    <dbReference type="NCBI Taxonomy" id="1121302"/>
    <lineage>
        <taxon>Bacteria</taxon>
        <taxon>Bacillati</taxon>
        <taxon>Bacillota</taxon>
        <taxon>Clostridia</taxon>
        <taxon>Eubacteriales</taxon>
        <taxon>Clostridiaceae</taxon>
        <taxon>Clostridium</taxon>
    </lineage>
</organism>